<name>A0ABV5LTJ5_9ACTN</name>
<keyword evidence="3" id="KW-1185">Reference proteome</keyword>
<gene>
    <name evidence="2" type="ORF">ACFFVI_10600</name>
</gene>
<protein>
    <submittedName>
        <fullName evidence="2">DUF998 domain-containing protein</fullName>
    </submittedName>
</protein>
<feature type="transmembrane region" description="Helical" evidence="1">
    <location>
        <begin position="86"/>
        <end position="106"/>
    </location>
</feature>
<feature type="transmembrane region" description="Helical" evidence="1">
    <location>
        <begin position="12"/>
        <end position="31"/>
    </location>
</feature>
<evidence type="ECO:0000313" key="2">
    <source>
        <dbReference type="EMBL" id="MFB9377419.1"/>
    </source>
</evidence>
<sequence>MTLTLPTVRRGGALLLTTGAVAAVVNANFLLDRVVGSPVDLGTGVISELSVHGLPGWWLFRLGDGSTGVLGALLGFAAWRSGRRVTGVASVVFGVGTLLSALIPLSCAPSLGGCVGDDPTGFVHDLVSTVGTAGAIVAAAMLVHELRGRSRVLRGTALLVALGTALPGLGQTIDAASGGSGGGIVQQVQVLAVSGWLLLEGVAAVLPRTGRRRRPRS</sequence>
<feature type="transmembrane region" description="Helical" evidence="1">
    <location>
        <begin position="155"/>
        <end position="173"/>
    </location>
</feature>
<feature type="transmembrane region" description="Helical" evidence="1">
    <location>
        <begin position="185"/>
        <end position="206"/>
    </location>
</feature>
<feature type="transmembrane region" description="Helical" evidence="1">
    <location>
        <begin position="58"/>
        <end position="79"/>
    </location>
</feature>
<keyword evidence="1" id="KW-0812">Transmembrane</keyword>
<dbReference type="Pfam" id="PF06197">
    <property type="entry name" value="DUF998"/>
    <property type="match status" value="1"/>
</dbReference>
<comment type="caution">
    <text evidence="2">The sequence shown here is derived from an EMBL/GenBank/DDBJ whole genome shotgun (WGS) entry which is preliminary data.</text>
</comment>
<feature type="transmembrane region" description="Helical" evidence="1">
    <location>
        <begin position="126"/>
        <end position="143"/>
    </location>
</feature>
<dbReference type="InterPro" id="IPR009339">
    <property type="entry name" value="DUF998"/>
</dbReference>
<dbReference type="Proteomes" id="UP001589748">
    <property type="component" value="Unassembled WGS sequence"/>
</dbReference>
<organism evidence="2 3">
    <name type="scientific">Kineococcus gynurae</name>
    <dbReference type="NCBI Taxonomy" id="452979"/>
    <lineage>
        <taxon>Bacteria</taxon>
        <taxon>Bacillati</taxon>
        <taxon>Actinomycetota</taxon>
        <taxon>Actinomycetes</taxon>
        <taxon>Kineosporiales</taxon>
        <taxon>Kineosporiaceae</taxon>
        <taxon>Kineococcus</taxon>
    </lineage>
</organism>
<evidence type="ECO:0000313" key="3">
    <source>
        <dbReference type="Proteomes" id="UP001589748"/>
    </source>
</evidence>
<dbReference type="EMBL" id="JBHMDM010000005">
    <property type="protein sequence ID" value="MFB9377419.1"/>
    <property type="molecule type" value="Genomic_DNA"/>
</dbReference>
<proteinExistence type="predicted"/>
<reference evidence="2 3" key="1">
    <citation type="submission" date="2024-09" db="EMBL/GenBank/DDBJ databases">
        <authorList>
            <person name="Sun Q."/>
            <person name="Mori K."/>
        </authorList>
    </citation>
    <scope>NUCLEOTIDE SEQUENCE [LARGE SCALE GENOMIC DNA]</scope>
    <source>
        <strain evidence="2 3">TISTR 1856</strain>
    </source>
</reference>
<accession>A0ABV5LTJ5</accession>
<dbReference type="RefSeq" id="WP_380139111.1">
    <property type="nucleotide sequence ID" value="NZ_JBHLUI010000010.1"/>
</dbReference>
<keyword evidence="1" id="KW-0472">Membrane</keyword>
<keyword evidence="1" id="KW-1133">Transmembrane helix</keyword>
<evidence type="ECO:0000256" key="1">
    <source>
        <dbReference type="SAM" id="Phobius"/>
    </source>
</evidence>